<gene>
    <name evidence="2" type="ORF">E6K81_14515</name>
</gene>
<protein>
    <submittedName>
        <fullName evidence="2">Uncharacterized protein</fullName>
    </submittedName>
</protein>
<evidence type="ECO:0000313" key="2">
    <source>
        <dbReference type="EMBL" id="TMQ69630.1"/>
    </source>
</evidence>
<name>A0A538U157_UNCEI</name>
<feature type="compositionally biased region" description="Basic residues" evidence="1">
    <location>
        <begin position="104"/>
        <end position="118"/>
    </location>
</feature>
<dbReference type="Proteomes" id="UP000319771">
    <property type="component" value="Unassembled WGS sequence"/>
</dbReference>
<reference evidence="2 3" key="1">
    <citation type="journal article" date="2019" name="Nat. Microbiol.">
        <title>Mediterranean grassland soil C-N compound turnover is dependent on rainfall and depth, and is mediated by genomically divergent microorganisms.</title>
        <authorList>
            <person name="Diamond S."/>
            <person name="Andeer P.F."/>
            <person name="Li Z."/>
            <person name="Crits-Christoph A."/>
            <person name="Burstein D."/>
            <person name="Anantharaman K."/>
            <person name="Lane K.R."/>
            <person name="Thomas B.C."/>
            <person name="Pan C."/>
            <person name="Northen T.R."/>
            <person name="Banfield J.F."/>
        </authorList>
    </citation>
    <scope>NUCLEOTIDE SEQUENCE [LARGE SCALE GENOMIC DNA]</scope>
    <source>
        <strain evidence="2">WS_11</strain>
    </source>
</reference>
<accession>A0A538U157</accession>
<organism evidence="2 3">
    <name type="scientific">Eiseniibacteriota bacterium</name>
    <dbReference type="NCBI Taxonomy" id="2212470"/>
    <lineage>
        <taxon>Bacteria</taxon>
        <taxon>Candidatus Eiseniibacteriota</taxon>
    </lineage>
</organism>
<feature type="region of interest" description="Disordered" evidence="1">
    <location>
        <begin position="93"/>
        <end position="162"/>
    </location>
</feature>
<evidence type="ECO:0000256" key="1">
    <source>
        <dbReference type="SAM" id="MobiDB-lite"/>
    </source>
</evidence>
<sequence length="162" mass="17975">MTRVVSTAPLWMRRLSSRLVAAREVILTPEIATTRHRRLESGSSTRRSRMRRTALSASGLEMTCDDGGLPSGTLSATTRLKLPCMKRWAVTTAAVGRPVESGSRKSKSNVRSTRRMSRQKNSGRMASWALNVASPATADAPTCAWRRPRPGPGWRSKRLRDR</sequence>
<evidence type="ECO:0000313" key="3">
    <source>
        <dbReference type="Proteomes" id="UP000319771"/>
    </source>
</evidence>
<dbReference type="AlphaFoldDB" id="A0A538U157"/>
<proteinExistence type="predicted"/>
<comment type="caution">
    <text evidence="2">The sequence shown here is derived from an EMBL/GenBank/DDBJ whole genome shotgun (WGS) entry which is preliminary data.</text>
</comment>
<dbReference type="EMBL" id="VBPB01000294">
    <property type="protein sequence ID" value="TMQ69630.1"/>
    <property type="molecule type" value="Genomic_DNA"/>
</dbReference>